<keyword evidence="3" id="KW-0596">Phosphopantetheine</keyword>
<dbReference type="InterPro" id="IPR016039">
    <property type="entry name" value="Thiolase-like"/>
</dbReference>
<evidence type="ECO:0000256" key="7">
    <source>
        <dbReference type="SAM" id="MobiDB-lite"/>
    </source>
</evidence>
<dbReference type="InterPro" id="IPR032088">
    <property type="entry name" value="SAT"/>
</dbReference>
<dbReference type="InterPro" id="IPR009081">
    <property type="entry name" value="PP-bd_ACP"/>
</dbReference>
<evidence type="ECO:0008006" key="13">
    <source>
        <dbReference type="Google" id="ProtNLM"/>
    </source>
</evidence>
<dbReference type="InterPro" id="IPR014030">
    <property type="entry name" value="Ketoacyl_synth_N"/>
</dbReference>
<evidence type="ECO:0000259" key="10">
    <source>
        <dbReference type="PROSITE" id="PS52019"/>
    </source>
</evidence>
<evidence type="ECO:0000256" key="2">
    <source>
        <dbReference type="ARBA" id="ARBA00005179"/>
    </source>
</evidence>
<dbReference type="InterPro" id="IPR014031">
    <property type="entry name" value="Ketoacyl_synth_C"/>
</dbReference>
<dbReference type="InterPro" id="IPR042104">
    <property type="entry name" value="PKS_dehydratase_sf"/>
</dbReference>
<comment type="pathway">
    <text evidence="2">Secondary metabolite biosynthesis.</text>
</comment>
<evidence type="ECO:0000313" key="11">
    <source>
        <dbReference type="EMBL" id="KAL2850167.1"/>
    </source>
</evidence>
<name>A0ABR4KFR7_9EURO</name>
<accession>A0ABR4KFR7</accession>
<dbReference type="NCBIfam" id="TIGR04532">
    <property type="entry name" value="PT_fungal_PKS"/>
    <property type="match status" value="1"/>
</dbReference>
<dbReference type="Pfam" id="PF02801">
    <property type="entry name" value="Ketoacyl-synt_C"/>
    <property type="match status" value="1"/>
</dbReference>
<dbReference type="PANTHER" id="PTHR43775">
    <property type="entry name" value="FATTY ACID SYNTHASE"/>
    <property type="match status" value="1"/>
</dbReference>
<dbReference type="InterPro" id="IPR020806">
    <property type="entry name" value="PKS_PP-bd"/>
</dbReference>
<dbReference type="PROSITE" id="PS52004">
    <property type="entry name" value="KS3_2"/>
    <property type="match status" value="1"/>
</dbReference>
<dbReference type="SUPFAM" id="SSF47336">
    <property type="entry name" value="ACP-like"/>
    <property type="match status" value="1"/>
</dbReference>
<reference evidence="11 12" key="1">
    <citation type="submission" date="2024-07" db="EMBL/GenBank/DDBJ databases">
        <title>Section-level genome sequencing and comparative genomics of Aspergillus sections Usti and Cavernicolus.</title>
        <authorList>
            <consortium name="Lawrence Berkeley National Laboratory"/>
            <person name="Nybo J.L."/>
            <person name="Vesth T.C."/>
            <person name="Theobald S."/>
            <person name="Frisvad J.C."/>
            <person name="Larsen T.O."/>
            <person name="Kjaerboelling I."/>
            <person name="Rothschild-Mancinelli K."/>
            <person name="Lyhne E.K."/>
            <person name="Kogle M.E."/>
            <person name="Barry K."/>
            <person name="Clum A."/>
            <person name="Na H."/>
            <person name="Ledsgaard L."/>
            <person name="Lin J."/>
            <person name="Lipzen A."/>
            <person name="Kuo A."/>
            <person name="Riley R."/>
            <person name="Mondo S."/>
            <person name="Labutti K."/>
            <person name="Haridas S."/>
            <person name="Pangalinan J."/>
            <person name="Salamov A.A."/>
            <person name="Simmons B.A."/>
            <person name="Magnuson J.K."/>
            <person name="Chen J."/>
            <person name="Drula E."/>
            <person name="Henrissat B."/>
            <person name="Wiebenga A."/>
            <person name="Lubbers R.J."/>
            <person name="Gomes A.C."/>
            <person name="Makela M.R."/>
            <person name="Stajich J."/>
            <person name="Grigoriev I.V."/>
            <person name="Mortensen U.H."/>
            <person name="De Vries R.P."/>
            <person name="Baker S.E."/>
            <person name="Andersen M.R."/>
        </authorList>
    </citation>
    <scope>NUCLEOTIDE SEQUENCE [LARGE SCALE GENOMIC DNA]</scope>
    <source>
        <strain evidence="11 12">CBS 123904</strain>
    </source>
</reference>
<feature type="compositionally biased region" description="Polar residues" evidence="7">
    <location>
        <begin position="1764"/>
        <end position="1780"/>
    </location>
</feature>
<dbReference type="InterPro" id="IPR020841">
    <property type="entry name" value="PKS_Beta-ketoAc_synthase_dom"/>
</dbReference>
<comment type="caution">
    <text evidence="11">The sequence shown here is derived from an EMBL/GenBank/DDBJ whole genome shotgun (WGS) entry which is preliminary data.</text>
</comment>
<feature type="region of interest" description="Disordered" evidence="7">
    <location>
        <begin position="1690"/>
        <end position="1788"/>
    </location>
</feature>
<feature type="active site" description="Proton donor; for dehydratase activity" evidence="6">
    <location>
        <position position="1589"/>
    </location>
</feature>
<evidence type="ECO:0000256" key="1">
    <source>
        <dbReference type="ARBA" id="ARBA00001957"/>
    </source>
</evidence>
<dbReference type="InterPro" id="IPR014043">
    <property type="entry name" value="Acyl_transferase_dom"/>
</dbReference>
<feature type="domain" description="PKS/mFAS DH" evidence="10">
    <location>
        <begin position="1368"/>
        <end position="1681"/>
    </location>
</feature>
<dbReference type="PROSITE" id="PS52019">
    <property type="entry name" value="PKS_MFAS_DH"/>
    <property type="match status" value="1"/>
</dbReference>
<dbReference type="PROSITE" id="PS50075">
    <property type="entry name" value="CARRIER"/>
    <property type="match status" value="1"/>
</dbReference>
<evidence type="ECO:0000256" key="4">
    <source>
        <dbReference type="ARBA" id="ARBA00022553"/>
    </source>
</evidence>
<dbReference type="Gene3D" id="3.10.129.110">
    <property type="entry name" value="Polyketide synthase dehydratase"/>
    <property type="match status" value="1"/>
</dbReference>
<dbReference type="Pfam" id="PF00550">
    <property type="entry name" value="PP-binding"/>
    <property type="match status" value="1"/>
</dbReference>
<dbReference type="SMART" id="SM00827">
    <property type="entry name" value="PKS_AT"/>
    <property type="match status" value="1"/>
</dbReference>
<feature type="compositionally biased region" description="Polar residues" evidence="7">
    <location>
        <begin position="1726"/>
        <end position="1748"/>
    </location>
</feature>
<dbReference type="Pfam" id="PF16073">
    <property type="entry name" value="SAT"/>
    <property type="match status" value="1"/>
</dbReference>
<evidence type="ECO:0000256" key="5">
    <source>
        <dbReference type="ARBA" id="ARBA00022679"/>
    </source>
</evidence>
<dbReference type="SMART" id="SM00825">
    <property type="entry name" value="PKS_KS"/>
    <property type="match status" value="1"/>
</dbReference>
<dbReference type="SUPFAM" id="SSF53901">
    <property type="entry name" value="Thiolase-like"/>
    <property type="match status" value="1"/>
</dbReference>
<dbReference type="EMBL" id="JBFXLU010000039">
    <property type="protein sequence ID" value="KAL2850167.1"/>
    <property type="molecule type" value="Genomic_DNA"/>
</dbReference>
<feature type="region of interest" description="Disordered" evidence="7">
    <location>
        <begin position="860"/>
        <end position="879"/>
    </location>
</feature>
<protein>
    <recommendedName>
        <fullName evidence="13">Polyketide synthase</fullName>
    </recommendedName>
</protein>
<dbReference type="Proteomes" id="UP001610446">
    <property type="component" value="Unassembled WGS sequence"/>
</dbReference>
<feature type="active site" description="Proton acceptor; for dehydratase activity" evidence="6">
    <location>
        <position position="1400"/>
    </location>
</feature>
<gene>
    <name evidence="11" type="ORF">BJY01DRAFT_245631</name>
</gene>
<dbReference type="InterPro" id="IPR030918">
    <property type="entry name" value="PT_fungal_PKS"/>
</dbReference>
<dbReference type="InterPro" id="IPR001227">
    <property type="entry name" value="Ac_transferase_dom_sf"/>
</dbReference>
<dbReference type="InterPro" id="IPR018201">
    <property type="entry name" value="Ketoacyl_synth_AS"/>
</dbReference>
<evidence type="ECO:0000256" key="6">
    <source>
        <dbReference type="PROSITE-ProRule" id="PRU01363"/>
    </source>
</evidence>
<evidence type="ECO:0000259" key="8">
    <source>
        <dbReference type="PROSITE" id="PS50075"/>
    </source>
</evidence>
<dbReference type="SMART" id="SM00823">
    <property type="entry name" value="PKS_PP"/>
    <property type="match status" value="1"/>
</dbReference>
<dbReference type="Pfam" id="PF00698">
    <property type="entry name" value="Acyl_transf_1"/>
    <property type="match status" value="1"/>
</dbReference>
<dbReference type="Pfam" id="PF00109">
    <property type="entry name" value="ketoacyl-synt"/>
    <property type="match status" value="1"/>
</dbReference>
<dbReference type="Gene3D" id="3.40.366.10">
    <property type="entry name" value="Malonyl-Coenzyme A Acyl Carrier Protein, domain 2"/>
    <property type="match status" value="2"/>
</dbReference>
<keyword evidence="12" id="KW-1185">Reference proteome</keyword>
<organism evidence="11 12">
    <name type="scientific">Aspergillus pseudoustus</name>
    <dbReference type="NCBI Taxonomy" id="1810923"/>
    <lineage>
        <taxon>Eukaryota</taxon>
        <taxon>Fungi</taxon>
        <taxon>Dikarya</taxon>
        <taxon>Ascomycota</taxon>
        <taxon>Pezizomycotina</taxon>
        <taxon>Eurotiomycetes</taxon>
        <taxon>Eurotiomycetidae</taxon>
        <taxon>Eurotiales</taxon>
        <taxon>Aspergillaceae</taxon>
        <taxon>Aspergillus</taxon>
        <taxon>Aspergillus subgen. Nidulantes</taxon>
    </lineage>
</organism>
<evidence type="ECO:0000259" key="9">
    <source>
        <dbReference type="PROSITE" id="PS52004"/>
    </source>
</evidence>
<dbReference type="SUPFAM" id="SSF52151">
    <property type="entry name" value="FabD/lysophospholipase-like"/>
    <property type="match status" value="1"/>
</dbReference>
<feature type="region of interest" description="C-terminal hotdog fold" evidence="6">
    <location>
        <begin position="1532"/>
        <end position="1681"/>
    </location>
</feature>
<dbReference type="Gene3D" id="1.10.1200.10">
    <property type="entry name" value="ACP-like"/>
    <property type="match status" value="1"/>
</dbReference>
<sequence>MADITHLEAAEVKSLEGSLEEGRRKIVFFGNEFPSDDLKHLFRHLHRHSKDRRFRLLSAFIHEATLVLKDEISKLPKVLQDQVPHFESVLILAEHGDFREGGLGAAMESALLVVLQLGILIGYELSGYEDWMAKPKLTESFFTRAHEAEDIELDVDSSTATLAGLSIGLFAGAAVALSNTLADVLKNGAESLRVSFRLGVYVDEFSRNLEAPQPDGALQSWAHVVTGMKAEDVQAELSKYNAESEGPELTKIFISAADKNSVSISGPPSRIKEAFQRSHDLRYSKSFALPVYDGLCHASHIYGQQDTSAVLDRSAALIPLSRPVQHSLLSSRSGKPFTAATAGELFEEICTELITGTIYLDNVTASIIGRICSSFSSPPHELQVDSFRTSIVFKGIMETIQATYPEIELKRNDFVDWVYKDFGPRRPSSYASSKLAIVGMSCRMPGGSNDTEEFWELLKQGRDAHTSVPEDRFDLDAHYDPSGKTENATQTRFGNFIDRPGFFDAAFFTMSPKEAKETDPMQRLALVTAYEAMEMAGLVPGRTQSTRSDRIGVYYGQASDDWRELNASQNIGTYAVPGGVRGFATGRINYFFKFSGPSFNIDTACSSSMAAVHAGCSALWAGEADSIIAGGLNVITDPDNYAGLCNAHFLSKTGQCKVWDKDADGYCRSDGIGSIVIKRLEDAEADNDNILAVILSAATNHSAEAISITHPHAGAQRDNYRQVLRKAGVNPLDVSYVEMHGTGTQAGDAIESESVLDVFAPLTPRRRPDQRLHLGAVKANIGHGEAAAGISSLIKTLICFQKEQLPPHIGIKTEINPTIPKDLERRNVGLDMALTTWPREAGKKRLALVNSFGAHGGNTTLLLEDGPERPKSRTSSADTRSMHPIIISAKSKRSLQANLENLLSYLKKNPATDLSDLSYTLCGRRMHHPMRIATTASTISGVQKFLRSSLENDTHTKTWPVPSDAPPVVLTFTGQGSSNRGIRQDLFDDSPFFQGQVLQLDRLVQRLGFPSVVPAITGSSGEDVDSPVTSQLSIVVLEIALARYWSSLGVRPSAVIGHSLGEYSALAIAGVLSVVDVLNLVGRRAQLTEKFCVPGSHSMLSVAASPADLEEVLKSDAKTAKANYTVSCTNTKNDTVIGGPKEEINIIRQTLEANSYKCVLLDIPFAFHTAQMDAILDDLENMAKKVHFKAPSVPVLSTLLGSVVFDGKTINAEYIRNQTRSTVSFAEAVEAAQDLGMVDDKTLWIECGPHPVCISFVRKLMPQARVASSCRRNEENMTTIAKSLVTLHLAGVTPCWHEYFKPHEPALSLISDLPKYSWNETNYWIPYIGTWTLDKALLKYGGQFLTSGRIGQPMSIPATPAIRSSLIHQVLHEAVESKTATMHVLSDLQHPDFLAAVWGHKMNNCGVATSSIWTDMALTMGDYLYRRLVPHASEVNMNVSDLEVLHAQVASKSKGCSQPIKLEAHLDLDGNSMALAWFNVGAETGECSSEAFASAMVRFENPQSWKAEWDRVAHLVLGRIEALQQMATEDKANKLSKNMAYTLFKNVVDYAEKYRGIETMVLHEYEAFANITLAAEDHGTYHTPPHWIDPVCHLAGLIMNGSDASNTRDYFYVTPGSDSFRLLKPLEADVKYQSYVRMFPLPIETGSMQMYAGDVYILRDQEIVGVLSQIRFRRVPRLLMDRFFSAPSATAATQGSYGGHTSGSRTSHEPRVSHHPMPITEPRFPQPSSGVRQSTKNPVPGTATTLSSKPADVTAVAGKGGQQGTPSTTISQLTPPSSEGSKPEQEEIEPSLIGQCLRVIADETNLELSDLTPDALFAQLGIDSLMSLVLSEKFRSELGIDIKSSLFLECPSIGEMKDWIEQNC</sequence>
<dbReference type="CDD" id="cd00833">
    <property type="entry name" value="PKS"/>
    <property type="match status" value="1"/>
</dbReference>
<feature type="domain" description="Carrier" evidence="8">
    <location>
        <begin position="1783"/>
        <end position="1864"/>
    </location>
</feature>
<comment type="cofactor">
    <cofactor evidence="1">
        <name>pantetheine 4'-phosphate</name>
        <dbReference type="ChEBI" id="CHEBI:47942"/>
    </cofactor>
</comment>
<keyword evidence="4" id="KW-0597">Phosphoprotein</keyword>
<feature type="domain" description="Ketosynthase family 3 (KS3)" evidence="9">
    <location>
        <begin position="432"/>
        <end position="865"/>
    </location>
</feature>
<dbReference type="InterPro" id="IPR049900">
    <property type="entry name" value="PKS_mFAS_DH"/>
</dbReference>
<dbReference type="PROSITE" id="PS00606">
    <property type="entry name" value="KS3_1"/>
    <property type="match status" value="1"/>
</dbReference>
<dbReference type="Pfam" id="PF22621">
    <property type="entry name" value="CurL-like_PKS_C"/>
    <property type="match status" value="1"/>
</dbReference>
<evidence type="ECO:0000313" key="12">
    <source>
        <dbReference type="Proteomes" id="UP001610446"/>
    </source>
</evidence>
<dbReference type="InterPro" id="IPR050091">
    <property type="entry name" value="PKS_NRPS_Biosynth_Enz"/>
</dbReference>
<dbReference type="Gene3D" id="3.30.70.3290">
    <property type="match status" value="1"/>
</dbReference>
<evidence type="ECO:0000256" key="3">
    <source>
        <dbReference type="ARBA" id="ARBA00022450"/>
    </source>
</evidence>
<dbReference type="InterPro" id="IPR036736">
    <property type="entry name" value="ACP-like_sf"/>
</dbReference>
<dbReference type="Gene3D" id="3.40.47.10">
    <property type="match status" value="1"/>
</dbReference>
<proteinExistence type="predicted"/>
<feature type="region of interest" description="N-terminal hotdog fold" evidence="6">
    <location>
        <begin position="1368"/>
        <end position="1504"/>
    </location>
</feature>
<keyword evidence="5" id="KW-0808">Transferase</keyword>
<dbReference type="PANTHER" id="PTHR43775:SF24">
    <property type="entry name" value="NON-REDUCING POLYKETIDE SYNTHASE APTA-RELATED"/>
    <property type="match status" value="1"/>
</dbReference>
<dbReference type="InterPro" id="IPR016035">
    <property type="entry name" value="Acyl_Trfase/lysoPLipase"/>
</dbReference>